<dbReference type="Pfam" id="PF22666">
    <property type="entry name" value="Glyco_hydro_2_N2"/>
    <property type="match status" value="1"/>
</dbReference>
<dbReference type="STRING" id="906968.Trebr_2016"/>
<keyword evidence="4 10" id="KW-0378">Hydrolase</keyword>
<accession>F4LJQ1</accession>
<dbReference type="InterPro" id="IPR054593">
    <property type="entry name" value="Beta-mannosidase-like_N2"/>
</dbReference>
<dbReference type="InterPro" id="IPR050887">
    <property type="entry name" value="Beta-mannosidase_GH2"/>
</dbReference>
<reference evidence="11" key="1">
    <citation type="submission" date="2011-04" db="EMBL/GenBank/DDBJ databases">
        <title>The complete genome of Treponema brennaborense DSM 12168.</title>
        <authorList>
            <person name="Lucas S."/>
            <person name="Han J."/>
            <person name="Lapidus A."/>
            <person name="Bruce D."/>
            <person name="Goodwin L."/>
            <person name="Pitluck S."/>
            <person name="Peters L."/>
            <person name="Kyrpides N."/>
            <person name="Mavromatis K."/>
            <person name="Ivanova N."/>
            <person name="Mikhailova N."/>
            <person name="Pagani I."/>
            <person name="Teshima H."/>
            <person name="Detter J.C."/>
            <person name="Tapia R."/>
            <person name="Han C."/>
            <person name="Land M."/>
            <person name="Hauser L."/>
            <person name="Markowitz V."/>
            <person name="Cheng J.-F."/>
            <person name="Hugenholtz P."/>
            <person name="Woyke T."/>
            <person name="Wu D."/>
            <person name="Gronow S."/>
            <person name="Wellnitz S."/>
            <person name="Brambilla E."/>
            <person name="Klenk H.-P."/>
            <person name="Eisen J.A."/>
        </authorList>
    </citation>
    <scope>NUCLEOTIDE SEQUENCE [LARGE SCALE GENOMIC DNA]</scope>
    <source>
        <strain evidence="11">DSM 12168 / CIP 105900 / DD5/3</strain>
    </source>
</reference>
<dbReference type="Pfam" id="PF17786">
    <property type="entry name" value="Mannosidase_ig"/>
    <property type="match status" value="1"/>
</dbReference>
<dbReference type="AlphaFoldDB" id="F4LJQ1"/>
<evidence type="ECO:0000259" key="7">
    <source>
        <dbReference type="Pfam" id="PF17753"/>
    </source>
</evidence>
<feature type="domain" description="Beta-mannosidase Ig-fold" evidence="7">
    <location>
        <begin position="777"/>
        <end position="858"/>
    </location>
</feature>
<feature type="domain" description="Mannosidase Ig/CBM-like" evidence="8">
    <location>
        <begin position="675"/>
        <end position="773"/>
    </location>
</feature>
<evidence type="ECO:0000256" key="3">
    <source>
        <dbReference type="ARBA" id="ARBA00012754"/>
    </source>
</evidence>
<evidence type="ECO:0000256" key="6">
    <source>
        <dbReference type="ARBA" id="ARBA00023295"/>
    </source>
</evidence>
<dbReference type="Gene3D" id="2.60.40.10">
    <property type="entry name" value="Immunoglobulins"/>
    <property type="match status" value="2"/>
</dbReference>
<dbReference type="InterPro" id="IPR036156">
    <property type="entry name" value="Beta-gal/glucu_dom_sf"/>
</dbReference>
<keyword evidence="11" id="KW-1185">Reference proteome</keyword>
<evidence type="ECO:0000256" key="4">
    <source>
        <dbReference type="ARBA" id="ARBA00022801"/>
    </source>
</evidence>
<dbReference type="KEGG" id="tbe:Trebr_2016"/>
<dbReference type="FunFam" id="3.20.20.80:FF:000050">
    <property type="entry name" value="Beta-mannosidase B"/>
    <property type="match status" value="1"/>
</dbReference>
<organism evidence="10 11">
    <name type="scientific">Treponema brennaborense (strain DSM 12168 / CIP 105900 / DD5/3)</name>
    <dbReference type="NCBI Taxonomy" id="906968"/>
    <lineage>
        <taxon>Bacteria</taxon>
        <taxon>Pseudomonadati</taxon>
        <taxon>Spirochaetota</taxon>
        <taxon>Spirochaetia</taxon>
        <taxon>Spirochaetales</taxon>
        <taxon>Treponemataceae</taxon>
        <taxon>Treponema</taxon>
    </lineage>
</organism>
<dbReference type="SUPFAM" id="SSF51445">
    <property type="entry name" value="(Trans)glycosidases"/>
    <property type="match status" value="1"/>
</dbReference>
<gene>
    <name evidence="10" type="ordered locus">Trebr_2016</name>
</gene>
<dbReference type="InterPro" id="IPR008979">
    <property type="entry name" value="Galactose-bd-like_sf"/>
</dbReference>
<dbReference type="InterPro" id="IPR041447">
    <property type="entry name" value="Mannosidase_ig"/>
</dbReference>
<dbReference type="SUPFAM" id="SSF49303">
    <property type="entry name" value="beta-Galactosidase/glucuronidase domain"/>
    <property type="match status" value="3"/>
</dbReference>
<dbReference type="Gene3D" id="2.60.120.260">
    <property type="entry name" value="Galactose-binding domain-like"/>
    <property type="match status" value="1"/>
</dbReference>
<dbReference type="EMBL" id="CP002696">
    <property type="protein sequence ID" value="AEE17431.1"/>
    <property type="molecule type" value="Genomic_DNA"/>
</dbReference>
<evidence type="ECO:0000313" key="10">
    <source>
        <dbReference type="EMBL" id="AEE17431.1"/>
    </source>
</evidence>
<keyword evidence="6 10" id="KW-0326">Glycosidase</keyword>
<dbReference type="GO" id="GO:0006516">
    <property type="term" value="P:glycoprotein catabolic process"/>
    <property type="evidence" value="ECO:0007669"/>
    <property type="project" value="TreeGrafter"/>
</dbReference>
<dbReference type="RefSeq" id="WP_013759134.1">
    <property type="nucleotide sequence ID" value="NC_015500.1"/>
</dbReference>
<dbReference type="InterPro" id="IPR041625">
    <property type="entry name" value="Beta-mannosidase_Ig"/>
</dbReference>
<dbReference type="Proteomes" id="UP000006546">
    <property type="component" value="Chromosome"/>
</dbReference>
<dbReference type="InterPro" id="IPR017853">
    <property type="entry name" value="GH"/>
</dbReference>
<comment type="pathway">
    <text evidence="2">Glycan metabolism; N-glycan degradation.</text>
</comment>
<dbReference type="EC" id="3.2.1.25" evidence="3"/>
<evidence type="ECO:0000259" key="8">
    <source>
        <dbReference type="Pfam" id="PF17786"/>
    </source>
</evidence>
<evidence type="ECO:0000256" key="2">
    <source>
        <dbReference type="ARBA" id="ARBA00004740"/>
    </source>
</evidence>
<evidence type="ECO:0000256" key="5">
    <source>
        <dbReference type="ARBA" id="ARBA00023180"/>
    </source>
</evidence>
<evidence type="ECO:0000313" key="11">
    <source>
        <dbReference type="Proteomes" id="UP000006546"/>
    </source>
</evidence>
<keyword evidence="5" id="KW-0325">Glycoprotein</keyword>
<comment type="catalytic activity">
    <reaction evidence="1">
        <text>Hydrolysis of terminal, non-reducing beta-D-mannose residues in beta-D-mannosides.</text>
        <dbReference type="EC" id="3.2.1.25"/>
    </reaction>
</comment>
<proteinExistence type="predicted"/>
<feature type="domain" description="Beta-mannosidase-like galactose-binding" evidence="9">
    <location>
        <begin position="32"/>
        <end position="191"/>
    </location>
</feature>
<sequence>MKATALDGTWKLRPRHPERVAAYTDAFTAHTEIPVPIPGDIHSALIHAGIIADPYFAKNELDVQWVGKEDWIISREIKIKKAFLSGQQFISFQFADTFFHVFINGREAGKGGNMFRSWRFNVSGLLHEGINTIEIMFESAERRAIESAARQPYPVPYSVYPVYSPHRNLVRKTQCHAGWDWGPCIMAFGVYESIRLEQTTKGFIDYVNTRYVRENDDWQVEVTTVYTAITDCTIPVSVKIEGPGIDTVITGTPVNVTVGENLIRHTVTVRRPELWWPAGCAPEDTAAVLTGSSALRENPLYTLTVTAYHAVKTKRIAFRTIDVVAEPDEHGKSMYFKVNGRPVFSKGANWIPCDALPSRQTPQKYEKLLRDLAAAHMNTVRVWGGGQYEKDIFYELCDRFGIMVWQDCMFACSLYPATPPFLRSVRAEIRHQVRRLKDHPSLALWCGNNEDVGALTWYPESIANRDRYIIDYDRLNEGVLADEIRQLDPDRAWWPSSPSAGPNDYSDNWHADGRGDMHYWSVWHEKKSFDAYLTIKPRFVSEFGYESFPSLSEVQTYAPRDQLNLTSPVMEFHQRSPGGNSIILENFSRYFRFPEGIKNMLYLSQVQQALAIKTAVEYWRSLRPICMGSIIWQLNDVWPVASWSSIEYSGKWKLLHYEAKKFFAPVAVVLYKKDGKISAHVLNDTEENLPVRVAIRFLTFDGKSAASQTGAHAGTQTDLSIDATVAPDSVLKVFECPETELPLAAHECFIYAELTYGDNRKTSNTLLPALPKECELRKACIKTAVKRLAPQIFEITLTTDKPAFFTALDTKKLGGTFSDNMLTLLPEAPVTVRFTADSEKLTQEKFEKALSVTTLTDTY</sequence>
<dbReference type="Pfam" id="PF17753">
    <property type="entry name" value="Ig_mannosidase"/>
    <property type="match status" value="1"/>
</dbReference>
<dbReference type="SUPFAM" id="SSF49785">
    <property type="entry name" value="Galactose-binding domain-like"/>
    <property type="match status" value="1"/>
</dbReference>
<dbReference type="GO" id="GO:0004567">
    <property type="term" value="F:beta-mannosidase activity"/>
    <property type="evidence" value="ECO:0007669"/>
    <property type="project" value="UniProtKB-EC"/>
</dbReference>
<dbReference type="HOGENOM" id="CLU_005015_3_2_12"/>
<dbReference type="PANTHER" id="PTHR43730">
    <property type="entry name" value="BETA-MANNOSIDASE"/>
    <property type="match status" value="1"/>
</dbReference>
<evidence type="ECO:0000259" key="9">
    <source>
        <dbReference type="Pfam" id="PF22666"/>
    </source>
</evidence>
<dbReference type="InterPro" id="IPR013783">
    <property type="entry name" value="Ig-like_fold"/>
</dbReference>
<dbReference type="OrthoDB" id="9801077at2"/>
<name>F4LJQ1_TREBD</name>
<evidence type="ECO:0000256" key="1">
    <source>
        <dbReference type="ARBA" id="ARBA00000829"/>
    </source>
</evidence>
<dbReference type="Gene3D" id="3.20.20.80">
    <property type="entry name" value="Glycosidases"/>
    <property type="match status" value="1"/>
</dbReference>
<protein>
    <recommendedName>
        <fullName evidence="3">beta-mannosidase</fullName>
        <ecNumber evidence="3">3.2.1.25</ecNumber>
    </recommendedName>
</protein>
<dbReference type="PANTHER" id="PTHR43730:SF1">
    <property type="entry name" value="BETA-MANNOSIDASE"/>
    <property type="match status" value="1"/>
</dbReference>
<dbReference type="eggNOG" id="COG3250">
    <property type="taxonomic scope" value="Bacteria"/>
</dbReference>